<evidence type="ECO:0000313" key="1">
    <source>
        <dbReference type="EMBL" id="MFB9762368.1"/>
    </source>
</evidence>
<proteinExistence type="predicted"/>
<evidence type="ECO:0000313" key="2">
    <source>
        <dbReference type="Proteomes" id="UP001589609"/>
    </source>
</evidence>
<keyword evidence="2" id="KW-1185">Reference proteome</keyword>
<dbReference type="EMBL" id="JBHMAF010000196">
    <property type="protein sequence ID" value="MFB9762368.1"/>
    <property type="molecule type" value="Genomic_DNA"/>
</dbReference>
<comment type="caution">
    <text evidence="1">The sequence shown here is derived from an EMBL/GenBank/DDBJ whole genome shotgun (WGS) entry which is preliminary data.</text>
</comment>
<organism evidence="1 2">
    <name type="scientific">Ectobacillus funiculus</name>
    <dbReference type="NCBI Taxonomy" id="137993"/>
    <lineage>
        <taxon>Bacteria</taxon>
        <taxon>Bacillati</taxon>
        <taxon>Bacillota</taxon>
        <taxon>Bacilli</taxon>
        <taxon>Bacillales</taxon>
        <taxon>Bacillaceae</taxon>
        <taxon>Ectobacillus</taxon>
    </lineage>
</organism>
<accession>A0ABV5WQ84</accession>
<protein>
    <submittedName>
        <fullName evidence="1">Uncharacterized protein</fullName>
    </submittedName>
</protein>
<dbReference type="RefSeq" id="WP_129729694.1">
    <property type="nucleotide sequence ID" value="NZ_JBHMAF010000196.1"/>
</dbReference>
<gene>
    <name evidence="1" type="ORF">ACFFMS_29515</name>
</gene>
<sequence>MIFSYSVQYMFRQGPRTIQEELTVFASSEIHAIQKVADEVTRRFGSPPSLHIHTVHNQSPILTQQTIPYL</sequence>
<dbReference type="Proteomes" id="UP001589609">
    <property type="component" value="Unassembled WGS sequence"/>
</dbReference>
<reference evidence="1 2" key="1">
    <citation type="submission" date="2024-09" db="EMBL/GenBank/DDBJ databases">
        <authorList>
            <person name="Sun Q."/>
            <person name="Mori K."/>
        </authorList>
    </citation>
    <scope>NUCLEOTIDE SEQUENCE [LARGE SCALE GENOMIC DNA]</scope>
    <source>
        <strain evidence="1 2">JCM 11201</strain>
    </source>
</reference>
<name>A0ABV5WQ84_9BACI</name>